<keyword evidence="3" id="KW-1133">Transmembrane helix</keyword>
<proteinExistence type="inferred from homology"/>
<keyword evidence="3" id="KW-0812">Transmembrane</keyword>
<feature type="domain" description="Gfo/Idh/MocA-like oxidoreductase N-terminal" evidence="4">
    <location>
        <begin position="6"/>
        <end position="132"/>
    </location>
</feature>
<evidence type="ECO:0000313" key="7">
    <source>
        <dbReference type="Proteomes" id="UP000076761"/>
    </source>
</evidence>
<dbReference type="Pfam" id="PF02894">
    <property type="entry name" value="GFO_IDH_MocA_C"/>
    <property type="match status" value="1"/>
</dbReference>
<evidence type="ECO:0000313" key="6">
    <source>
        <dbReference type="EMBL" id="KZT20776.1"/>
    </source>
</evidence>
<dbReference type="InterPro" id="IPR051317">
    <property type="entry name" value="Gfo/Idh/MocA_oxidoreduct"/>
</dbReference>
<dbReference type="AlphaFoldDB" id="A0A165PAX4"/>
<dbReference type="Pfam" id="PF01408">
    <property type="entry name" value="GFO_IDH_MocA"/>
    <property type="match status" value="1"/>
</dbReference>
<dbReference type="Gene3D" id="3.40.50.720">
    <property type="entry name" value="NAD(P)-binding Rossmann-like Domain"/>
    <property type="match status" value="1"/>
</dbReference>
<dbReference type="Gene3D" id="3.30.360.10">
    <property type="entry name" value="Dihydrodipicolinate Reductase, domain 2"/>
    <property type="match status" value="1"/>
</dbReference>
<dbReference type="STRING" id="1314782.A0A165PAX4"/>
<dbReference type="Proteomes" id="UP000076761">
    <property type="component" value="Unassembled WGS sequence"/>
</dbReference>
<feature type="transmembrane region" description="Helical" evidence="3">
    <location>
        <begin position="7"/>
        <end position="31"/>
    </location>
</feature>
<dbReference type="PANTHER" id="PTHR43708:SF5">
    <property type="entry name" value="CONSERVED EXPRESSED OXIDOREDUCTASE (EUROFUNG)-RELATED"/>
    <property type="match status" value="1"/>
</dbReference>
<dbReference type="InterPro" id="IPR036291">
    <property type="entry name" value="NAD(P)-bd_dom_sf"/>
</dbReference>
<reference evidence="6 7" key="1">
    <citation type="journal article" date="2016" name="Mol. Biol. Evol.">
        <title>Comparative Genomics of Early-Diverging Mushroom-Forming Fungi Provides Insights into the Origins of Lignocellulose Decay Capabilities.</title>
        <authorList>
            <person name="Nagy L.G."/>
            <person name="Riley R."/>
            <person name="Tritt A."/>
            <person name="Adam C."/>
            <person name="Daum C."/>
            <person name="Floudas D."/>
            <person name="Sun H."/>
            <person name="Yadav J.S."/>
            <person name="Pangilinan J."/>
            <person name="Larsson K.H."/>
            <person name="Matsuura K."/>
            <person name="Barry K."/>
            <person name="Labutti K."/>
            <person name="Kuo R."/>
            <person name="Ohm R.A."/>
            <person name="Bhattacharya S.S."/>
            <person name="Shirouzu T."/>
            <person name="Yoshinaga Y."/>
            <person name="Martin F.M."/>
            <person name="Grigoriev I.V."/>
            <person name="Hibbett D.S."/>
        </authorList>
    </citation>
    <scope>NUCLEOTIDE SEQUENCE [LARGE SCALE GENOMIC DNA]</scope>
    <source>
        <strain evidence="6 7">HHB14362 ss-1</strain>
    </source>
</reference>
<keyword evidence="3" id="KW-0472">Membrane</keyword>
<feature type="domain" description="Gfo/Idh/MocA-like oxidoreductase C-terminal" evidence="5">
    <location>
        <begin position="160"/>
        <end position="381"/>
    </location>
</feature>
<sequence>MSKPIKTCVLGVGLGGLVFHVPFVLILPQYFTLHAVMERNPASPSRGKAHEKFDGKGSIDMRNVKIHRTLDAVTSDPEVELVVVTTPSETHYSLAKAALEAGKHVLVDKPVTATSQQAKELGALAKSKGVVLYGFQNRRWDSDFLALRRLLALPASSPQSLGDIHEFESHYDRYRAELKGTWKDEPKPANGQVYDLGAHLIDQALVLFGRPEKITAFISNMRGVGSPEVDDNFTIFFHYPPRSGSSHPLTVILRAAILSVRAPQLRYVVRGTRGTFIKYGLDVQEDQIKVMDSPEGILNQPGYGKEPESIWGTVQNFKGEEVISTTWPTEEAGSYVELWKNLGEAIRSGKEQAVKWEESTAVIEMIELAHQSSKEGRTIAVPKA</sequence>
<accession>A0A165PAX4</accession>
<dbReference type="GO" id="GO:0016491">
    <property type="term" value="F:oxidoreductase activity"/>
    <property type="evidence" value="ECO:0007669"/>
    <property type="project" value="UniProtKB-KW"/>
</dbReference>
<evidence type="ECO:0000259" key="4">
    <source>
        <dbReference type="Pfam" id="PF01408"/>
    </source>
</evidence>
<dbReference type="GO" id="GO:0000166">
    <property type="term" value="F:nucleotide binding"/>
    <property type="evidence" value="ECO:0007669"/>
    <property type="project" value="InterPro"/>
</dbReference>
<evidence type="ECO:0000256" key="1">
    <source>
        <dbReference type="ARBA" id="ARBA00010928"/>
    </source>
</evidence>
<keyword evidence="7" id="KW-1185">Reference proteome</keyword>
<dbReference type="OrthoDB" id="446809at2759"/>
<comment type="similarity">
    <text evidence="1">Belongs to the Gfo/Idh/MocA family.</text>
</comment>
<keyword evidence="2" id="KW-0560">Oxidoreductase</keyword>
<organism evidence="6 7">
    <name type="scientific">Neolentinus lepideus HHB14362 ss-1</name>
    <dbReference type="NCBI Taxonomy" id="1314782"/>
    <lineage>
        <taxon>Eukaryota</taxon>
        <taxon>Fungi</taxon>
        <taxon>Dikarya</taxon>
        <taxon>Basidiomycota</taxon>
        <taxon>Agaricomycotina</taxon>
        <taxon>Agaricomycetes</taxon>
        <taxon>Gloeophyllales</taxon>
        <taxon>Gloeophyllaceae</taxon>
        <taxon>Neolentinus</taxon>
    </lineage>
</organism>
<evidence type="ECO:0000256" key="2">
    <source>
        <dbReference type="ARBA" id="ARBA00023002"/>
    </source>
</evidence>
<dbReference type="PANTHER" id="PTHR43708">
    <property type="entry name" value="CONSERVED EXPRESSED OXIDOREDUCTASE (EUROFUNG)"/>
    <property type="match status" value="1"/>
</dbReference>
<evidence type="ECO:0000256" key="3">
    <source>
        <dbReference type="SAM" id="Phobius"/>
    </source>
</evidence>
<dbReference type="SUPFAM" id="SSF51735">
    <property type="entry name" value="NAD(P)-binding Rossmann-fold domains"/>
    <property type="match status" value="1"/>
</dbReference>
<dbReference type="EMBL" id="KV425615">
    <property type="protein sequence ID" value="KZT20776.1"/>
    <property type="molecule type" value="Genomic_DNA"/>
</dbReference>
<dbReference type="InParanoid" id="A0A165PAX4"/>
<name>A0A165PAX4_9AGAM</name>
<gene>
    <name evidence="6" type="ORF">NEOLEDRAFT_1074878</name>
</gene>
<evidence type="ECO:0000259" key="5">
    <source>
        <dbReference type="Pfam" id="PF02894"/>
    </source>
</evidence>
<dbReference type="InterPro" id="IPR004104">
    <property type="entry name" value="Gfo/Idh/MocA-like_OxRdtase_C"/>
</dbReference>
<dbReference type="InterPro" id="IPR000683">
    <property type="entry name" value="Gfo/Idh/MocA-like_OxRdtase_N"/>
</dbReference>
<dbReference type="FunCoup" id="A0A165PAX4">
    <property type="interactions" value="25"/>
</dbReference>
<protein>
    <submittedName>
        <fullName evidence="6">NAD-P-binding protein</fullName>
    </submittedName>
</protein>